<name>C0EET0_9FIRM</name>
<keyword evidence="2" id="KW-1185">Reference proteome</keyword>
<sequence length="42" mass="4799">MQFTLLILLHRSCCRRQSKPNRTVKYIPQSSIAMRAGFCGVS</sequence>
<comment type="caution">
    <text evidence="1">The sequence shown here is derived from an EMBL/GenBank/DDBJ whole genome shotgun (WGS) entry which is preliminary data.</text>
</comment>
<evidence type="ECO:0000313" key="1">
    <source>
        <dbReference type="EMBL" id="EEG30049.1"/>
    </source>
</evidence>
<evidence type="ECO:0000313" key="2">
    <source>
        <dbReference type="Proteomes" id="UP000003340"/>
    </source>
</evidence>
<dbReference type="EMBL" id="ACEC01000077">
    <property type="protein sequence ID" value="EEG30049.1"/>
    <property type="molecule type" value="Genomic_DNA"/>
</dbReference>
<organism evidence="1 2">
    <name type="scientific">[Clostridium] methylpentosum DSM 5476</name>
    <dbReference type="NCBI Taxonomy" id="537013"/>
    <lineage>
        <taxon>Bacteria</taxon>
        <taxon>Bacillati</taxon>
        <taxon>Bacillota</taxon>
        <taxon>Clostridia</taxon>
        <taxon>Eubacteriales</taxon>
        <taxon>Oscillospiraceae</taxon>
        <taxon>Oscillospiraceae incertae sedis</taxon>
    </lineage>
</organism>
<gene>
    <name evidence="1" type="ORF">CLOSTMETH_02369</name>
</gene>
<protein>
    <submittedName>
        <fullName evidence="1">Uncharacterized protein</fullName>
    </submittedName>
</protein>
<reference evidence="1 2" key="2">
    <citation type="submission" date="2009-02" db="EMBL/GenBank/DDBJ databases">
        <title>Draft genome sequence of Clostridium methylpentosum (DSM 5476).</title>
        <authorList>
            <person name="Sudarsanam P."/>
            <person name="Ley R."/>
            <person name="Guruge J."/>
            <person name="Turnbaugh P.J."/>
            <person name="Mahowald M."/>
            <person name="Liep D."/>
            <person name="Gordon J."/>
        </authorList>
    </citation>
    <scope>NUCLEOTIDE SEQUENCE [LARGE SCALE GENOMIC DNA]</scope>
    <source>
        <strain evidence="1 2">DSM 5476</strain>
    </source>
</reference>
<reference evidence="1 2" key="1">
    <citation type="submission" date="2009-01" db="EMBL/GenBank/DDBJ databases">
        <authorList>
            <person name="Fulton L."/>
            <person name="Clifton S."/>
            <person name="Fulton B."/>
            <person name="Xu J."/>
            <person name="Minx P."/>
            <person name="Pepin K.H."/>
            <person name="Johnson M."/>
            <person name="Bhonagiri V."/>
            <person name="Nash W.E."/>
            <person name="Mardis E.R."/>
            <person name="Wilson R.K."/>
        </authorList>
    </citation>
    <scope>NUCLEOTIDE SEQUENCE [LARGE SCALE GENOMIC DNA]</scope>
    <source>
        <strain evidence="1 2">DSM 5476</strain>
    </source>
</reference>
<proteinExistence type="predicted"/>
<accession>C0EET0</accession>
<dbReference type="AlphaFoldDB" id="C0EET0"/>
<dbReference type="Proteomes" id="UP000003340">
    <property type="component" value="Unassembled WGS sequence"/>
</dbReference>
<dbReference type="STRING" id="537013.CLOSTMETH_02369"/>
<dbReference type="HOGENOM" id="CLU_3249598_0_0_9"/>